<sequence length="212" mass="23010">MNEARDARFWDRAATKYAKSKIADEAGYTRSLERTAGLLRPDMQVLELGCGTGSTALRLAGGVEGYTGTDISPGMIEIANAKAAEAPDAGLNFRAATAEDMAREPMRWDAVLGFNYLHLVEDLPATLRHIADLLVPGGLFVSKTTCLSDMSPLIQYLALPLMRLVGMAPTVIVFSADDLQQAIRDASFEIEAVERHASKGRDARPYIVARKP</sequence>
<dbReference type="Proteomes" id="UP001595632">
    <property type="component" value="Unassembled WGS sequence"/>
</dbReference>
<dbReference type="Gene3D" id="3.40.50.150">
    <property type="entry name" value="Vaccinia Virus protein VP39"/>
    <property type="match status" value="1"/>
</dbReference>
<dbReference type="CDD" id="cd02440">
    <property type="entry name" value="AdoMet_MTases"/>
    <property type="match status" value="1"/>
</dbReference>
<evidence type="ECO:0000313" key="2">
    <source>
        <dbReference type="Proteomes" id="UP001595632"/>
    </source>
</evidence>
<dbReference type="RefSeq" id="WP_275633360.1">
    <property type="nucleotide sequence ID" value="NZ_JARGYD010000005.1"/>
</dbReference>
<gene>
    <name evidence="1" type="ORF">ACFOGP_07595</name>
</gene>
<dbReference type="EC" id="2.1.1.222" evidence="1"/>
<keyword evidence="1" id="KW-0489">Methyltransferase</keyword>
<keyword evidence="1" id="KW-0808">Transferase</keyword>
<organism evidence="1 2">
    <name type="scientific">Psychromarinibacter halotolerans</name>
    <dbReference type="NCBI Taxonomy" id="1775175"/>
    <lineage>
        <taxon>Bacteria</taxon>
        <taxon>Pseudomonadati</taxon>
        <taxon>Pseudomonadota</taxon>
        <taxon>Alphaproteobacteria</taxon>
        <taxon>Rhodobacterales</taxon>
        <taxon>Paracoccaceae</taxon>
        <taxon>Psychromarinibacter</taxon>
    </lineage>
</organism>
<dbReference type="InterPro" id="IPR029063">
    <property type="entry name" value="SAM-dependent_MTases_sf"/>
</dbReference>
<name>A0ABV7GS00_9RHOB</name>
<dbReference type="EC" id="2.1.1.64" evidence="1"/>
<dbReference type="SUPFAM" id="SSF53335">
    <property type="entry name" value="S-adenosyl-L-methionine-dependent methyltransferases"/>
    <property type="match status" value="1"/>
</dbReference>
<accession>A0ABV7GS00</accession>
<comment type="caution">
    <text evidence="1">The sequence shown here is derived from an EMBL/GenBank/DDBJ whole genome shotgun (WGS) entry which is preliminary data.</text>
</comment>
<dbReference type="Pfam" id="PF13489">
    <property type="entry name" value="Methyltransf_23"/>
    <property type="match status" value="1"/>
</dbReference>
<protein>
    <submittedName>
        <fullName evidence="1">Class I SAM-dependent methyltransferase</fullName>
        <ecNumber evidence="1">2.1.1.222</ecNumber>
        <ecNumber evidence="1">2.1.1.64</ecNumber>
    </submittedName>
</protein>
<dbReference type="EMBL" id="JBHRTB010000010">
    <property type="protein sequence ID" value="MFC3142567.1"/>
    <property type="molecule type" value="Genomic_DNA"/>
</dbReference>
<evidence type="ECO:0000313" key="1">
    <source>
        <dbReference type="EMBL" id="MFC3142567.1"/>
    </source>
</evidence>
<dbReference type="GO" id="GO:0032259">
    <property type="term" value="P:methylation"/>
    <property type="evidence" value="ECO:0007669"/>
    <property type="project" value="UniProtKB-KW"/>
</dbReference>
<proteinExistence type="predicted"/>
<keyword evidence="2" id="KW-1185">Reference proteome</keyword>
<dbReference type="GO" id="GO:0102208">
    <property type="term" value="F:2-polyprenyl-6-hydroxyphenol methylase activity"/>
    <property type="evidence" value="ECO:0007669"/>
    <property type="project" value="UniProtKB-EC"/>
</dbReference>
<dbReference type="GO" id="GO:0061542">
    <property type="term" value="F:3-demethylubiquinol 3-O-methyltransferase activity"/>
    <property type="evidence" value="ECO:0007669"/>
    <property type="project" value="UniProtKB-EC"/>
</dbReference>
<reference evidence="2" key="1">
    <citation type="journal article" date="2019" name="Int. J. Syst. Evol. Microbiol.">
        <title>The Global Catalogue of Microorganisms (GCM) 10K type strain sequencing project: providing services to taxonomists for standard genome sequencing and annotation.</title>
        <authorList>
            <consortium name="The Broad Institute Genomics Platform"/>
            <consortium name="The Broad Institute Genome Sequencing Center for Infectious Disease"/>
            <person name="Wu L."/>
            <person name="Ma J."/>
        </authorList>
    </citation>
    <scope>NUCLEOTIDE SEQUENCE [LARGE SCALE GENOMIC DNA]</scope>
    <source>
        <strain evidence="2">KCTC 52366</strain>
    </source>
</reference>
<dbReference type="PANTHER" id="PTHR43861">
    <property type="entry name" value="TRANS-ACONITATE 2-METHYLTRANSFERASE-RELATED"/>
    <property type="match status" value="1"/>
</dbReference>